<evidence type="ECO:0000256" key="1">
    <source>
        <dbReference type="SAM" id="MobiDB-lite"/>
    </source>
</evidence>
<protein>
    <submittedName>
        <fullName evidence="2">Uncharacterized protein</fullName>
    </submittedName>
</protein>
<dbReference type="RefSeq" id="XP_002844093.1">
    <property type="nucleotide sequence ID" value="XM_002844047.1"/>
</dbReference>
<accession>C5FXL7</accession>
<feature type="region of interest" description="Disordered" evidence="1">
    <location>
        <begin position="92"/>
        <end position="112"/>
    </location>
</feature>
<feature type="region of interest" description="Disordered" evidence="1">
    <location>
        <begin position="1"/>
        <end position="64"/>
    </location>
</feature>
<sequence>MNNSELQACMGSRKEAHLQHRLSMMGKEREQDEQDKGEGDGLPTQHEGKNRRKSWNSRAGRTNKGRLNQIVSLASSLTAGSGWIVRLACEGNASPPRISSNTDWPEGFTTDF</sequence>
<dbReference type="GeneID" id="9230441"/>
<dbReference type="HOGENOM" id="CLU_2145280_0_0_1"/>
<evidence type="ECO:0000313" key="2">
    <source>
        <dbReference type="EMBL" id="EEQ35057.1"/>
    </source>
</evidence>
<dbReference type="AlphaFoldDB" id="C5FXL7"/>
<evidence type="ECO:0000313" key="3">
    <source>
        <dbReference type="Proteomes" id="UP000002035"/>
    </source>
</evidence>
<proteinExistence type="predicted"/>
<feature type="compositionally biased region" description="Basic and acidic residues" evidence="1">
    <location>
        <begin position="26"/>
        <end position="39"/>
    </location>
</feature>
<name>C5FXL7_ARTOC</name>
<organism evidence="2 3">
    <name type="scientific">Arthroderma otae (strain ATCC MYA-4605 / CBS 113480)</name>
    <name type="common">Microsporum canis</name>
    <dbReference type="NCBI Taxonomy" id="554155"/>
    <lineage>
        <taxon>Eukaryota</taxon>
        <taxon>Fungi</taxon>
        <taxon>Dikarya</taxon>
        <taxon>Ascomycota</taxon>
        <taxon>Pezizomycotina</taxon>
        <taxon>Eurotiomycetes</taxon>
        <taxon>Eurotiomycetidae</taxon>
        <taxon>Onygenales</taxon>
        <taxon>Arthrodermataceae</taxon>
        <taxon>Microsporum</taxon>
    </lineage>
</organism>
<dbReference type="EMBL" id="DS995707">
    <property type="protein sequence ID" value="EEQ35057.1"/>
    <property type="molecule type" value="Genomic_DNA"/>
</dbReference>
<dbReference type="Proteomes" id="UP000002035">
    <property type="component" value="Unassembled WGS sequence"/>
</dbReference>
<dbReference type="VEuPathDB" id="FungiDB:MCYG_07876"/>
<keyword evidence="3" id="KW-1185">Reference proteome</keyword>
<gene>
    <name evidence="2" type="ORF">MCYG_07876</name>
</gene>
<reference evidence="3" key="1">
    <citation type="journal article" date="2012" name="MBio">
        <title>Comparative genome analysis of Trichophyton rubrum and related dermatophytes reveals candidate genes involved in infection.</title>
        <authorList>
            <person name="Martinez D.A."/>
            <person name="Oliver B.G."/>
            <person name="Graeser Y."/>
            <person name="Goldberg J.M."/>
            <person name="Li W."/>
            <person name="Martinez-Rossi N.M."/>
            <person name="Monod M."/>
            <person name="Shelest E."/>
            <person name="Barton R.C."/>
            <person name="Birch E."/>
            <person name="Brakhage A.A."/>
            <person name="Chen Z."/>
            <person name="Gurr S.J."/>
            <person name="Heiman D."/>
            <person name="Heitman J."/>
            <person name="Kosti I."/>
            <person name="Rossi A."/>
            <person name="Saif S."/>
            <person name="Samalova M."/>
            <person name="Saunders C.W."/>
            <person name="Shea T."/>
            <person name="Summerbell R.C."/>
            <person name="Xu J."/>
            <person name="Young S."/>
            <person name="Zeng Q."/>
            <person name="Birren B.W."/>
            <person name="Cuomo C.A."/>
            <person name="White T.C."/>
        </authorList>
    </citation>
    <scope>NUCLEOTIDE SEQUENCE [LARGE SCALE GENOMIC DNA]</scope>
    <source>
        <strain evidence="3">ATCC MYA-4605 / CBS 113480</strain>
    </source>
</reference>